<organism evidence="1 2">
    <name type="scientific">Schistosoma mattheei</name>
    <dbReference type="NCBI Taxonomy" id="31246"/>
    <lineage>
        <taxon>Eukaryota</taxon>
        <taxon>Metazoa</taxon>
        <taxon>Spiralia</taxon>
        <taxon>Lophotrochozoa</taxon>
        <taxon>Platyhelminthes</taxon>
        <taxon>Trematoda</taxon>
        <taxon>Digenea</taxon>
        <taxon>Strigeidida</taxon>
        <taxon>Schistosomatoidea</taxon>
        <taxon>Schistosomatidae</taxon>
        <taxon>Schistosoma</taxon>
    </lineage>
</organism>
<reference evidence="1 2" key="1">
    <citation type="submission" date="2018-11" db="EMBL/GenBank/DDBJ databases">
        <authorList>
            <consortium name="Pathogen Informatics"/>
        </authorList>
    </citation>
    <scope>NUCLEOTIDE SEQUENCE [LARGE SCALE GENOMIC DNA]</scope>
    <source>
        <strain>Denwood</strain>
        <strain evidence="2">Zambia</strain>
    </source>
</reference>
<keyword evidence="2" id="KW-1185">Reference proteome</keyword>
<dbReference type="EMBL" id="UZAL01031759">
    <property type="protein sequence ID" value="VDP59138.1"/>
    <property type="molecule type" value="Genomic_DNA"/>
</dbReference>
<sequence length="491" mass="53191">MTEWVEECWLAAYARLGVTGVIPLECQKQLKDTTELSNHTSMKQSTIMLKPSSLPIKNTIKYYPVAESLDLATRLTILKKSPKTFTACQSLAKHTMIAALNCSGAFVHLKPTSIIQYPIHQSSNDDNDNNHNHTQLKYLDNYSQCKNIMIRSSPSSPNKYSTGICSDIKNAKQCVNIRGTSQESENTDIDSFSTVKHVSTKSTDVLETSTNIKQSIQSHNKQTGVVNSNQTTNELRQTIRKVNGKEMDHLDENKPSLETINSLSSNNIQRISDIMLKDRKDSLIPQQLGIADCARGSVVSFGGSRQETLDPGFVLLGTRQQGSGVSNVSKPKRPSVFSCPEAEIESPRSSVINPSLNELASNKRTRPGAVVTSSRRSKRRSSNTAAAQAFAVATAGSANPLAAVGIMGLGPNLFRSSGYRFTAGTATSLASQTGLRSGLIPHSNPSIGNITNSPIINSGSNNSSNVMSTVLINRSQVQNTPNYTYPLSPGI</sequence>
<accession>A0A183PBK9</accession>
<proteinExistence type="predicted"/>
<feature type="non-terminal residue" evidence="1">
    <location>
        <position position="491"/>
    </location>
</feature>
<protein>
    <submittedName>
        <fullName evidence="1">Uncharacterized protein</fullName>
    </submittedName>
</protein>
<dbReference type="AlphaFoldDB" id="A0A183PBK9"/>
<evidence type="ECO:0000313" key="2">
    <source>
        <dbReference type="Proteomes" id="UP000269396"/>
    </source>
</evidence>
<gene>
    <name evidence="1" type="ORF">SMTD_LOCUS11745</name>
</gene>
<evidence type="ECO:0000313" key="1">
    <source>
        <dbReference type="EMBL" id="VDP59138.1"/>
    </source>
</evidence>
<dbReference type="Proteomes" id="UP000269396">
    <property type="component" value="Unassembled WGS sequence"/>
</dbReference>
<name>A0A183PBK9_9TREM</name>
<dbReference type="STRING" id="31246.A0A183PBK9"/>